<proteinExistence type="predicted"/>
<comment type="caution">
    <text evidence="1">The sequence shown here is derived from an EMBL/GenBank/DDBJ whole genome shotgun (WGS) entry which is preliminary data.</text>
</comment>
<evidence type="ECO:0000313" key="1">
    <source>
        <dbReference type="EMBL" id="TKK70999.1"/>
    </source>
</evidence>
<gene>
    <name evidence="1" type="ORF">FC093_04790</name>
</gene>
<protein>
    <recommendedName>
        <fullName evidence="3">Cupin domain-containing protein</fullName>
    </recommendedName>
</protein>
<dbReference type="Proteomes" id="UP000305848">
    <property type="component" value="Unassembled WGS sequence"/>
</dbReference>
<dbReference type="CDD" id="cd02230">
    <property type="entry name" value="cupin_HP0902-like"/>
    <property type="match status" value="1"/>
</dbReference>
<dbReference type="Gene3D" id="2.60.120.10">
    <property type="entry name" value="Jelly Rolls"/>
    <property type="match status" value="1"/>
</dbReference>
<dbReference type="InterPro" id="IPR011051">
    <property type="entry name" value="RmlC_Cupin_sf"/>
</dbReference>
<evidence type="ECO:0008006" key="3">
    <source>
        <dbReference type="Google" id="ProtNLM"/>
    </source>
</evidence>
<evidence type="ECO:0000313" key="2">
    <source>
        <dbReference type="Proteomes" id="UP000305848"/>
    </source>
</evidence>
<sequence length="130" mass="14487">MENKSNEATPQRPEGDRTLDAFLVTMDLNHLIAQVQNEPSWNDSDRNSITIFKSDTMRIVLIGLHEGAELKTHTANGIISVQVLEGHIRFTTAPETVELQKGQMLALHKRVPHSVIALKESFFLLALAMG</sequence>
<dbReference type="InterPro" id="IPR014710">
    <property type="entry name" value="RmlC-like_jellyroll"/>
</dbReference>
<name>A0A4U3L901_9BACT</name>
<dbReference type="RefSeq" id="WP_137260598.1">
    <property type="nucleotide sequence ID" value="NZ_SZQL01000002.1"/>
</dbReference>
<keyword evidence="2" id="KW-1185">Reference proteome</keyword>
<dbReference type="AlphaFoldDB" id="A0A4U3L901"/>
<dbReference type="EMBL" id="SZQL01000002">
    <property type="protein sequence ID" value="TKK70999.1"/>
    <property type="molecule type" value="Genomic_DNA"/>
</dbReference>
<dbReference type="OrthoDB" id="8418771at2"/>
<organism evidence="1 2">
    <name type="scientific">Ilyomonas limi</name>
    <dbReference type="NCBI Taxonomy" id="2575867"/>
    <lineage>
        <taxon>Bacteria</taxon>
        <taxon>Pseudomonadati</taxon>
        <taxon>Bacteroidota</taxon>
        <taxon>Chitinophagia</taxon>
        <taxon>Chitinophagales</taxon>
        <taxon>Chitinophagaceae</taxon>
        <taxon>Ilyomonas</taxon>
    </lineage>
</organism>
<accession>A0A4U3L901</accession>
<dbReference type="SUPFAM" id="SSF51182">
    <property type="entry name" value="RmlC-like cupins"/>
    <property type="match status" value="1"/>
</dbReference>
<reference evidence="1 2" key="1">
    <citation type="submission" date="2019-05" db="EMBL/GenBank/DDBJ databases">
        <title>Panacibacter sp. strain 17mud1-8 Genome sequencing and assembly.</title>
        <authorList>
            <person name="Chhetri G."/>
        </authorList>
    </citation>
    <scope>NUCLEOTIDE SEQUENCE [LARGE SCALE GENOMIC DNA]</scope>
    <source>
        <strain evidence="1 2">17mud1-8</strain>
    </source>
</reference>